<organism evidence="5 6">
    <name type="scientific">Undibacterium terreum</name>
    <dbReference type="NCBI Taxonomy" id="1224302"/>
    <lineage>
        <taxon>Bacteria</taxon>
        <taxon>Pseudomonadati</taxon>
        <taxon>Pseudomonadota</taxon>
        <taxon>Betaproteobacteria</taxon>
        <taxon>Burkholderiales</taxon>
        <taxon>Oxalobacteraceae</taxon>
        <taxon>Undibacterium</taxon>
    </lineage>
</organism>
<dbReference type="EMBL" id="BMED01000002">
    <property type="protein sequence ID" value="GGC75093.1"/>
    <property type="molecule type" value="Genomic_DNA"/>
</dbReference>
<reference evidence="5" key="2">
    <citation type="submission" date="2020-09" db="EMBL/GenBank/DDBJ databases">
        <authorList>
            <person name="Sun Q."/>
            <person name="Zhou Y."/>
        </authorList>
    </citation>
    <scope>NUCLEOTIDE SEQUENCE</scope>
    <source>
        <strain evidence="5">CGMCC 1.10998</strain>
    </source>
</reference>
<evidence type="ECO:0000256" key="2">
    <source>
        <dbReference type="ARBA" id="ARBA00023136"/>
    </source>
</evidence>
<dbReference type="InterPro" id="IPR008816">
    <property type="entry name" value="Gly_zipper_2TM_dom"/>
</dbReference>
<dbReference type="InterPro" id="IPR051407">
    <property type="entry name" value="Bact_OM_lipoprot/Surf_antigen"/>
</dbReference>
<comment type="caution">
    <text evidence="5">The sequence shown here is derived from an EMBL/GenBank/DDBJ whole genome shotgun (WGS) entry which is preliminary data.</text>
</comment>
<accession>A0A916XI76</accession>
<dbReference type="GO" id="GO:0019867">
    <property type="term" value="C:outer membrane"/>
    <property type="evidence" value="ECO:0007669"/>
    <property type="project" value="InterPro"/>
</dbReference>
<evidence type="ECO:0000256" key="1">
    <source>
        <dbReference type="ARBA" id="ARBA00004370"/>
    </source>
</evidence>
<feature type="chain" id="PRO_5037985948" description="Glycine zipper 2TM domain-containing protein" evidence="3">
    <location>
        <begin position="21"/>
        <end position="202"/>
    </location>
</feature>
<evidence type="ECO:0000313" key="6">
    <source>
        <dbReference type="Proteomes" id="UP000637423"/>
    </source>
</evidence>
<keyword evidence="6" id="KW-1185">Reference proteome</keyword>
<name>A0A916XI76_9BURK</name>
<sequence>MKKQIFIVSLMLASVSAAYAQDLTPKQQYTADSKRASARYSDDKKLCAEESTSSVRMQCLRDAKTEYDKSLAVAKANLNAAAPGSGQNHQGVCQDCGRVVSVDINEKAGEGSALGLIGGGVVGAVLGHQVGGGTGRDLATIAGAAGGAYAGRKVEQKVKSTKVWAVTVQYDNGNKNTFNFDHDPGMASGDRVRNSGDSIVRR</sequence>
<evidence type="ECO:0000256" key="3">
    <source>
        <dbReference type="SAM" id="SignalP"/>
    </source>
</evidence>
<evidence type="ECO:0000313" key="5">
    <source>
        <dbReference type="EMBL" id="GGC75093.1"/>
    </source>
</evidence>
<dbReference type="AlphaFoldDB" id="A0A916XI76"/>
<feature type="signal peptide" evidence="3">
    <location>
        <begin position="1"/>
        <end position="20"/>
    </location>
</feature>
<evidence type="ECO:0000259" key="4">
    <source>
        <dbReference type="Pfam" id="PF05433"/>
    </source>
</evidence>
<keyword evidence="2" id="KW-0472">Membrane</keyword>
<reference evidence="5" key="1">
    <citation type="journal article" date="2014" name="Int. J. Syst. Evol. Microbiol.">
        <title>Complete genome sequence of Corynebacterium casei LMG S-19264T (=DSM 44701T), isolated from a smear-ripened cheese.</title>
        <authorList>
            <consortium name="US DOE Joint Genome Institute (JGI-PGF)"/>
            <person name="Walter F."/>
            <person name="Albersmeier A."/>
            <person name="Kalinowski J."/>
            <person name="Ruckert C."/>
        </authorList>
    </citation>
    <scope>NUCLEOTIDE SEQUENCE</scope>
    <source>
        <strain evidence="5">CGMCC 1.10998</strain>
    </source>
</reference>
<dbReference type="PANTHER" id="PTHR35603:SF2">
    <property type="entry name" value="OUTER MEMBRANE LIPOPROTEIN"/>
    <property type="match status" value="1"/>
</dbReference>
<dbReference type="RefSeq" id="WP_188566177.1">
    <property type="nucleotide sequence ID" value="NZ_BMED01000002.1"/>
</dbReference>
<proteinExistence type="predicted"/>
<protein>
    <recommendedName>
        <fullName evidence="4">Glycine zipper 2TM domain-containing protein</fullName>
    </recommendedName>
</protein>
<dbReference type="Pfam" id="PF05433">
    <property type="entry name" value="Rick_17kDa_Anti"/>
    <property type="match status" value="1"/>
</dbReference>
<comment type="subcellular location">
    <subcellularLocation>
        <location evidence="1">Membrane</location>
    </subcellularLocation>
</comment>
<gene>
    <name evidence="5" type="ORF">GCM10011396_22920</name>
</gene>
<dbReference type="Proteomes" id="UP000637423">
    <property type="component" value="Unassembled WGS sequence"/>
</dbReference>
<feature type="domain" description="Glycine zipper 2TM" evidence="4">
    <location>
        <begin position="114"/>
        <end position="154"/>
    </location>
</feature>
<dbReference type="PANTHER" id="PTHR35603">
    <property type="match status" value="1"/>
</dbReference>
<keyword evidence="3" id="KW-0732">Signal</keyword>